<organism evidence="1 2">
    <name type="scientific">Lithospermum erythrorhizon</name>
    <name type="common">Purple gromwell</name>
    <name type="synonym">Lithospermum officinale var. erythrorhizon</name>
    <dbReference type="NCBI Taxonomy" id="34254"/>
    <lineage>
        <taxon>Eukaryota</taxon>
        <taxon>Viridiplantae</taxon>
        <taxon>Streptophyta</taxon>
        <taxon>Embryophyta</taxon>
        <taxon>Tracheophyta</taxon>
        <taxon>Spermatophyta</taxon>
        <taxon>Magnoliopsida</taxon>
        <taxon>eudicotyledons</taxon>
        <taxon>Gunneridae</taxon>
        <taxon>Pentapetalae</taxon>
        <taxon>asterids</taxon>
        <taxon>lamiids</taxon>
        <taxon>Boraginales</taxon>
        <taxon>Boraginaceae</taxon>
        <taxon>Boraginoideae</taxon>
        <taxon>Lithospermeae</taxon>
        <taxon>Lithospermum</taxon>
    </lineage>
</organism>
<reference evidence="1 2" key="1">
    <citation type="submission" date="2024-01" db="EMBL/GenBank/DDBJ databases">
        <title>The complete chloroplast genome sequence of Lithospermum erythrorhizon: insights into the phylogenetic relationship among Boraginaceae species and the maternal lineages of purple gromwells.</title>
        <authorList>
            <person name="Okada T."/>
            <person name="Watanabe K."/>
        </authorList>
    </citation>
    <scope>NUCLEOTIDE SEQUENCE [LARGE SCALE GENOMIC DNA]</scope>
</reference>
<dbReference type="EMBL" id="BAABME010000331">
    <property type="protein sequence ID" value="GAA0141836.1"/>
    <property type="molecule type" value="Genomic_DNA"/>
</dbReference>
<evidence type="ECO:0000313" key="1">
    <source>
        <dbReference type="EMBL" id="GAA0141836.1"/>
    </source>
</evidence>
<evidence type="ECO:0000313" key="2">
    <source>
        <dbReference type="Proteomes" id="UP001454036"/>
    </source>
</evidence>
<proteinExistence type="predicted"/>
<gene>
    <name evidence="1" type="ORF">LIER_02887</name>
</gene>
<keyword evidence="2" id="KW-1185">Reference proteome</keyword>
<dbReference type="Proteomes" id="UP001454036">
    <property type="component" value="Unassembled WGS sequence"/>
</dbReference>
<name>A0AAV3NSP3_LITER</name>
<sequence>METMIDESWLQNQGQLVVNRRINMEISDHKGDHNVIQLSRSLFATKNVSKEPYNTSELPEELVSLNEAPLLIPF</sequence>
<accession>A0AAV3NSP3</accession>
<comment type="caution">
    <text evidence="1">The sequence shown here is derived from an EMBL/GenBank/DDBJ whole genome shotgun (WGS) entry which is preliminary data.</text>
</comment>
<dbReference type="AlphaFoldDB" id="A0AAV3NSP3"/>
<protein>
    <submittedName>
        <fullName evidence="1">Uncharacterized protein</fullName>
    </submittedName>
</protein>